<dbReference type="Proteomes" id="UP001150581">
    <property type="component" value="Unassembled WGS sequence"/>
</dbReference>
<proteinExistence type="predicted"/>
<organism evidence="1 2">
    <name type="scientific">Kickxella alabastrina</name>
    <dbReference type="NCBI Taxonomy" id="61397"/>
    <lineage>
        <taxon>Eukaryota</taxon>
        <taxon>Fungi</taxon>
        <taxon>Fungi incertae sedis</taxon>
        <taxon>Zoopagomycota</taxon>
        <taxon>Kickxellomycotina</taxon>
        <taxon>Kickxellomycetes</taxon>
        <taxon>Kickxellales</taxon>
        <taxon>Kickxellaceae</taxon>
        <taxon>Kickxella</taxon>
    </lineage>
</organism>
<name>A0ACC1IUK8_9FUNG</name>
<evidence type="ECO:0000313" key="2">
    <source>
        <dbReference type="Proteomes" id="UP001150581"/>
    </source>
</evidence>
<dbReference type="EMBL" id="JANBPG010000048">
    <property type="protein sequence ID" value="KAJ1901022.1"/>
    <property type="molecule type" value="Genomic_DNA"/>
</dbReference>
<protein>
    <submittedName>
        <fullName evidence="1">Uncharacterized protein</fullName>
    </submittedName>
</protein>
<sequence>MSSNALPIGFVLSSDAQYAYNSSTGYWLDLHAGVISYYDAQTQTYIPLAADPHGELPDEGVFRLVVVESDCLPVGGYVDIGAEAGPVGAGLDPVGVGIGRDRMQGLWHLRVPDIAVSRYHARLYLGDAAEDLEVTENGQSTCGSEDGEVAELPESPNDNEETSSALSEGECAEPHSNPTHPQPGIRKLYIIDEGSTHGTFLNGQRLSAAKGASTPRQLQHMDRVSIGQTTVQVHVHAQWACAKCTSSGDNEICCWEPMVTAAGVADEKKNRVDGASVGLRQQQQQRGRVEALDAIKRRYAAPAPMGAGPSRTREYVDRAKMRRQQQQGQGQGQGQGRSQSLAGREEASTAKPPSATKHMERGTPAAAPQPIGQDNRGFALLCKIGWVPGSGLGAAESGRVDPVETTGNASRMGLGSTAQPLATDEDAKRRLARLTHARFHAAAAAAAAECDSAQRQQK</sequence>
<comment type="caution">
    <text evidence="1">The sequence shown here is derived from an EMBL/GenBank/DDBJ whole genome shotgun (WGS) entry which is preliminary data.</text>
</comment>
<accession>A0ACC1IUK8</accession>
<keyword evidence="2" id="KW-1185">Reference proteome</keyword>
<gene>
    <name evidence="1" type="ORF">LPJ66_001067</name>
</gene>
<reference evidence="1" key="1">
    <citation type="submission" date="2022-07" db="EMBL/GenBank/DDBJ databases">
        <title>Phylogenomic reconstructions and comparative analyses of Kickxellomycotina fungi.</title>
        <authorList>
            <person name="Reynolds N.K."/>
            <person name="Stajich J.E."/>
            <person name="Barry K."/>
            <person name="Grigoriev I.V."/>
            <person name="Crous P."/>
            <person name="Smith M.E."/>
        </authorList>
    </citation>
    <scope>NUCLEOTIDE SEQUENCE</scope>
    <source>
        <strain evidence="1">Benny 63K</strain>
    </source>
</reference>
<evidence type="ECO:0000313" key="1">
    <source>
        <dbReference type="EMBL" id="KAJ1901022.1"/>
    </source>
</evidence>